<dbReference type="Pfam" id="PF00172">
    <property type="entry name" value="Zn_clus"/>
    <property type="match status" value="1"/>
</dbReference>
<keyword evidence="4" id="KW-0804">Transcription</keyword>
<dbReference type="PANTHER" id="PTHR47660">
    <property type="entry name" value="TRANSCRIPTION FACTOR WITH C2H2 AND ZN(2)-CYS(6) DNA BINDING DOMAIN (EUROFUNG)-RELATED-RELATED"/>
    <property type="match status" value="1"/>
</dbReference>
<proteinExistence type="predicted"/>
<dbReference type="GO" id="GO:0008270">
    <property type="term" value="F:zinc ion binding"/>
    <property type="evidence" value="ECO:0007669"/>
    <property type="project" value="InterPro"/>
</dbReference>
<dbReference type="GO" id="GO:0000981">
    <property type="term" value="F:DNA-binding transcription factor activity, RNA polymerase II-specific"/>
    <property type="evidence" value="ECO:0007669"/>
    <property type="project" value="InterPro"/>
</dbReference>
<evidence type="ECO:0000256" key="3">
    <source>
        <dbReference type="ARBA" id="ARBA00023015"/>
    </source>
</evidence>
<dbReference type="PANTHER" id="PTHR47660:SF3">
    <property type="entry name" value="FINGER DOMAIN PROTEIN, PUTATIVE (AFU_ORTHOLOGUE AFUA_4G03310)-RELATED"/>
    <property type="match status" value="1"/>
</dbReference>
<dbReference type="EMBL" id="JAULSU010000007">
    <property type="protein sequence ID" value="KAK0610804.1"/>
    <property type="molecule type" value="Genomic_DNA"/>
</dbReference>
<reference evidence="8" key="1">
    <citation type="submission" date="2023-06" db="EMBL/GenBank/DDBJ databases">
        <title>Genome-scale phylogeny and comparative genomics of the fungal order Sordariales.</title>
        <authorList>
            <consortium name="Lawrence Berkeley National Laboratory"/>
            <person name="Hensen N."/>
            <person name="Bonometti L."/>
            <person name="Westerberg I."/>
            <person name="Brannstrom I.O."/>
            <person name="Guillou S."/>
            <person name="Cros-Aarteil S."/>
            <person name="Calhoun S."/>
            <person name="Haridas S."/>
            <person name="Kuo A."/>
            <person name="Mondo S."/>
            <person name="Pangilinan J."/>
            <person name="Riley R."/>
            <person name="Labutti K."/>
            <person name="Andreopoulos B."/>
            <person name="Lipzen A."/>
            <person name="Chen C."/>
            <person name="Yanf M."/>
            <person name="Daum C."/>
            <person name="Ng V."/>
            <person name="Clum A."/>
            <person name="Steindorff A."/>
            <person name="Ohm R."/>
            <person name="Martin F."/>
            <person name="Silar P."/>
            <person name="Natvig D."/>
            <person name="Lalanne C."/>
            <person name="Gautier V."/>
            <person name="Ament-Velasquez S.L."/>
            <person name="Kruys A."/>
            <person name="Hutchinson M.I."/>
            <person name="Powell A.J."/>
            <person name="Barry K."/>
            <person name="Miller A.N."/>
            <person name="Grigoriev I.V."/>
            <person name="Debuchy R."/>
            <person name="Gladieux P."/>
            <person name="Thoren M.H."/>
            <person name="Johannesson H."/>
        </authorList>
    </citation>
    <scope>NUCLEOTIDE SEQUENCE</scope>
    <source>
        <strain evidence="8">CBS 606.72</strain>
    </source>
</reference>
<gene>
    <name evidence="8" type="ORF">B0T14DRAFT_411118</name>
</gene>
<evidence type="ECO:0000313" key="9">
    <source>
        <dbReference type="Proteomes" id="UP001175000"/>
    </source>
</evidence>
<name>A0AA39TKP2_9PEZI</name>
<keyword evidence="1" id="KW-0479">Metal-binding</keyword>
<keyword evidence="2" id="KW-0862">Zinc</keyword>
<evidence type="ECO:0000256" key="6">
    <source>
        <dbReference type="SAM" id="MobiDB-lite"/>
    </source>
</evidence>
<feature type="region of interest" description="Disordered" evidence="6">
    <location>
        <begin position="39"/>
        <end position="59"/>
    </location>
</feature>
<accession>A0AA39TKP2</accession>
<dbReference type="AlphaFoldDB" id="A0AA39TKP2"/>
<evidence type="ECO:0000256" key="4">
    <source>
        <dbReference type="ARBA" id="ARBA00023163"/>
    </source>
</evidence>
<dbReference type="PROSITE" id="PS50048">
    <property type="entry name" value="ZN2_CY6_FUNGAL_2"/>
    <property type="match status" value="1"/>
</dbReference>
<keyword evidence="5" id="KW-0539">Nucleus</keyword>
<dbReference type="SUPFAM" id="SSF57701">
    <property type="entry name" value="Zn2/Cys6 DNA-binding domain"/>
    <property type="match status" value="1"/>
</dbReference>
<evidence type="ECO:0000313" key="8">
    <source>
        <dbReference type="EMBL" id="KAK0610804.1"/>
    </source>
</evidence>
<evidence type="ECO:0000256" key="1">
    <source>
        <dbReference type="ARBA" id="ARBA00022723"/>
    </source>
</evidence>
<comment type="caution">
    <text evidence="8">The sequence shown here is derived from an EMBL/GenBank/DDBJ whole genome shotgun (WGS) entry which is preliminary data.</text>
</comment>
<keyword evidence="9" id="KW-1185">Reference proteome</keyword>
<evidence type="ECO:0000256" key="5">
    <source>
        <dbReference type="ARBA" id="ARBA00023242"/>
    </source>
</evidence>
<evidence type="ECO:0000259" key="7">
    <source>
        <dbReference type="PROSITE" id="PS50048"/>
    </source>
</evidence>
<feature type="non-terminal residue" evidence="8">
    <location>
        <position position="1"/>
    </location>
</feature>
<sequence>MSLRRQSCNACFRERRKCDLAYPVCGRCTARNKDCIYPYPPRRRQSHESGQDGNLNRTAMRSRVDPLGRASSFTVTVPTRTLGLLGRLPPISPIPGYGHLSWIFSLLRNTPLAFAGRGQTVFIHKALFPDGKVPGPLLAAFGISAGCASMNENNRAILFQAVDAQVNGLLAVHSPTLTHRNLARLQAMVLYQIIRLFHGGVEQRIVSERQAYAVRAQALRLLRSVDSHAGTKSDAADDEMEPQTWEKWVLAESIRRTVFMAFKLYTVYSAFRYGHCVESEALAMLPLSTRSTRAWYSRE</sequence>
<feature type="domain" description="Zn(2)-C6 fungal-type" evidence="7">
    <location>
        <begin position="7"/>
        <end position="37"/>
    </location>
</feature>
<dbReference type="Gene3D" id="4.10.240.10">
    <property type="entry name" value="Zn(2)-C6 fungal-type DNA-binding domain"/>
    <property type="match status" value="1"/>
</dbReference>
<dbReference type="InterPro" id="IPR036864">
    <property type="entry name" value="Zn2-C6_fun-type_DNA-bd_sf"/>
</dbReference>
<dbReference type="SMART" id="SM00066">
    <property type="entry name" value="GAL4"/>
    <property type="match status" value="1"/>
</dbReference>
<keyword evidence="3" id="KW-0805">Transcription regulation</keyword>
<dbReference type="CDD" id="cd00067">
    <property type="entry name" value="GAL4"/>
    <property type="match status" value="1"/>
</dbReference>
<evidence type="ECO:0000256" key="2">
    <source>
        <dbReference type="ARBA" id="ARBA00022833"/>
    </source>
</evidence>
<protein>
    <recommendedName>
        <fullName evidence="7">Zn(2)-C6 fungal-type domain-containing protein</fullName>
    </recommendedName>
</protein>
<organism evidence="8 9">
    <name type="scientific">Immersiella caudata</name>
    <dbReference type="NCBI Taxonomy" id="314043"/>
    <lineage>
        <taxon>Eukaryota</taxon>
        <taxon>Fungi</taxon>
        <taxon>Dikarya</taxon>
        <taxon>Ascomycota</taxon>
        <taxon>Pezizomycotina</taxon>
        <taxon>Sordariomycetes</taxon>
        <taxon>Sordariomycetidae</taxon>
        <taxon>Sordariales</taxon>
        <taxon>Lasiosphaeriaceae</taxon>
        <taxon>Immersiella</taxon>
    </lineage>
</organism>
<dbReference type="InterPro" id="IPR001138">
    <property type="entry name" value="Zn2Cys6_DnaBD"/>
</dbReference>
<dbReference type="Proteomes" id="UP001175000">
    <property type="component" value="Unassembled WGS sequence"/>
</dbReference>